<protein>
    <recommendedName>
        <fullName evidence="16">Nucleoporin NDC1</fullName>
    </recommendedName>
</protein>
<dbReference type="PANTHER" id="PTHR13269">
    <property type="entry name" value="NUCLEOPORIN NDC1"/>
    <property type="match status" value="1"/>
</dbReference>
<keyword evidence="5 13" id="KW-0812">Transmembrane</keyword>
<keyword evidence="11 13" id="KW-0472">Membrane</keyword>
<keyword evidence="12" id="KW-0539">Nucleus</keyword>
<keyword evidence="6" id="KW-0509">mRNA transport</keyword>
<evidence type="ECO:0000256" key="6">
    <source>
        <dbReference type="ARBA" id="ARBA00022816"/>
    </source>
</evidence>
<dbReference type="GO" id="GO:0030674">
    <property type="term" value="F:protein-macromolecule adaptor activity"/>
    <property type="evidence" value="ECO:0007669"/>
    <property type="project" value="TreeGrafter"/>
</dbReference>
<name>A0AAV8Y380_9CUCU</name>
<organism evidence="14 15">
    <name type="scientific">Aromia moschata</name>
    <dbReference type="NCBI Taxonomy" id="1265417"/>
    <lineage>
        <taxon>Eukaryota</taxon>
        <taxon>Metazoa</taxon>
        <taxon>Ecdysozoa</taxon>
        <taxon>Arthropoda</taxon>
        <taxon>Hexapoda</taxon>
        <taxon>Insecta</taxon>
        <taxon>Pterygota</taxon>
        <taxon>Neoptera</taxon>
        <taxon>Endopterygota</taxon>
        <taxon>Coleoptera</taxon>
        <taxon>Polyphaga</taxon>
        <taxon>Cucujiformia</taxon>
        <taxon>Chrysomeloidea</taxon>
        <taxon>Cerambycidae</taxon>
        <taxon>Cerambycinae</taxon>
        <taxon>Callichromatini</taxon>
        <taxon>Aromia</taxon>
    </lineage>
</organism>
<evidence type="ECO:0000256" key="8">
    <source>
        <dbReference type="ARBA" id="ARBA00022989"/>
    </source>
</evidence>
<sequence length="435" mass="49466">MALPVAGRRSVPECDGQNYCLNEGAFFLIISGFWTGLYYFLKVYISEKHLTFPVIYQRKVLQLKARILPLLKESFALSLWPTFYFTILYWCWGGDLTYNFNRTFGILENAKESMPSLIYLHLWMFGAIYYFNMSLMRFFFNLFLTEPVEFPLFKETPESLCLQESITLQDLPIVQSLACLDLHSLAQWSKSRRQAFFSLSQPGGHPHNWNSLIENVLKLLNEYTEVLNKSVESPELSKPVQVPAVPPCAIRPPDRFRNLRNMCLTPPDPGTIDVEISHSPLPGFGLPSVLAEKLKQKFQAVLNVIKMLLGINFLFGELPQASVQKCLANGHIIVWISQGVSVLACASIAEDRYGIVQKDLPGIITTLQGLDRLNKMPALARKMAGYDDFNYRMKGAVTSAVKRSLFNLCMTFSAYMKEFPLGKDVVLYLQTVYKA</sequence>
<evidence type="ECO:0000256" key="9">
    <source>
        <dbReference type="ARBA" id="ARBA00023010"/>
    </source>
</evidence>
<evidence type="ECO:0000256" key="7">
    <source>
        <dbReference type="ARBA" id="ARBA00022927"/>
    </source>
</evidence>
<accession>A0AAV8Y380</accession>
<feature type="transmembrane region" description="Helical" evidence="13">
    <location>
        <begin position="74"/>
        <end position="93"/>
    </location>
</feature>
<evidence type="ECO:0000313" key="15">
    <source>
        <dbReference type="Proteomes" id="UP001162162"/>
    </source>
</evidence>
<keyword evidence="9" id="KW-0811">Translocation</keyword>
<evidence type="ECO:0000256" key="13">
    <source>
        <dbReference type="SAM" id="Phobius"/>
    </source>
</evidence>
<dbReference type="GO" id="GO:0051028">
    <property type="term" value="P:mRNA transport"/>
    <property type="evidence" value="ECO:0007669"/>
    <property type="project" value="UniProtKB-KW"/>
</dbReference>
<dbReference type="GO" id="GO:0015031">
    <property type="term" value="P:protein transport"/>
    <property type="evidence" value="ECO:0007669"/>
    <property type="project" value="UniProtKB-KW"/>
</dbReference>
<reference evidence="14" key="1">
    <citation type="journal article" date="2023" name="Insect Mol. Biol.">
        <title>Genome sequencing provides insights into the evolution of gene families encoding plant cell wall-degrading enzymes in longhorned beetles.</title>
        <authorList>
            <person name="Shin N.R."/>
            <person name="Okamura Y."/>
            <person name="Kirsch R."/>
            <person name="Pauchet Y."/>
        </authorList>
    </citation>
    <scope>NUCLEOTIDE SEQUENCE</scope>
    <source>
        <strain evidence="14">AMC_N1</strain>
    </source>
</reference>
<evidence type="ECO:0000256" key="12">
    <source>
        <dbReference type="ARBA" id="ARBA00023242"/>
    </source>
</evidence>
<comment type="caution">
    <text evidence="14">The sequence shown here is derived from an EMBL/GenBank/DDBJ whole genome shotgun (WGS) entry which is preliminary data.</text>
</comment>
<evidence type="ECO:0000256" key="11">
    <source>
        <dbReference type="ARBA" id="ARBA00023136"/>
    </source>
</evidence>
<feature type="transmembrane region" description="Helical" evidence="13">
    <location>
        <begin position="113"/>
        <end position="131"/>
    </location>
</feature>
<dbReference type="Pfam" id="PF09531">
    <property type="entry name" value="Ndc1_Nup"/>
    <property type="match status" value="1"/>
</dbReference>
<keyword evidence="10" id="KW-0906">Nuclear pore complex</keyword>
<evidence type="ECO:0008006" key="16">
    <source>
        <dbReference type="Google" id="ProtNLM"/>
    </source>
</evidence>
<evidence type="ECO:0000313" key="14">
    <source>
        <dbReference type="EMBL" id="KAJ8945876.1"/>
    </source>
</evidence>
<evidence type="ECO:0000256" key="10">
    <source>
        <dbReference type="ARBA" id="ARBA00023132"/>
    </source>
</evidence>
<evidence type="ECO:0000256" key="2">
    <source>
        <dbReference type="ARBA" id="ARBA00004567"/>
    </source>
</evidence>
<evidence type="ECO:0000256" key="4">
    <source>
        <dbReference type="ARBA" id="ARBA00022448"/>
    </source>
</evidence>
<comment type="subcellular location">
    <subcellularLocation>
        <location evidence="1">Nucleus membrane</location>
        <topology evidence="1">Multi-pass membrane protein</topology>
    </subcellularLocation>
    <subcellularLocation>
        <location evidence="2">Nucleus</location>
        <location evidence="2">Nuclear pore complex</location>
    </subcellularLocation>
</comment>
<dbReference type="AlphaFoldDB" id="A0AAV8Y380"/>
<evidence type="ECO:0000256" key="5">
    <source>
        <dbReference type="ARBA" id="ARBA00022692"/>
    </source>
</evidence>
<dbReference type="PANTHER" id="PTHR13269:SF6">
    <property type="entry name" value="NUCLEOPORIN NDC1"/>
    <property type="match status" value="1"/>
</dbReference>
<comment type="similarity">
    <text evidence="3">Belongs to the NDC1 family.</text>
</comment>
<dbReference type="InterPro" id="IPR019049">
    <property type="entry name" value="Nucleoporin_prot_Ndc1/Nup"/>
</dbReference>
<gene>
    <name evidence="14" type="ORF">NQ318_002716</name>
</gene>
<dbReference type="GO" id="GO:0070762">
    <property type="term" value="C:nuclear pore transmembrane ring"/>
    <property type="evidence" value="ECO:0007669"/>
    <property type="project" value="TreeGrafter"/>
</dbReference>
<feature type="transmembrane region" description="Helical" evidence="13">
    <location>
        <begin position="25"/>
        <end position="41"/>
    </location>
</feature>
<keyword evidence="7" id="KW-0653">Protein transport</keyword>
<proteinExistence type="inferred from homology"/>
<evidence type="ECO:0000256" key="3">
    <source>
        <dbReference type="ARBA" id="ARBA00005760"/>
    </source>
</evidence>
<keyword evidence="8 13" id="KW-1133">Transmembrane helix</keyword>
<dbReference type="GO" id="GO:0031965">
    <property type="term" value="C:nuclear membrane"/>
    <property type="evidence" value="ECO:0007669"/>
    <property type="project" value="UniProtKB-SubCell"/>
</dbReference>
<dbReference type="EMBL" id="JAPWTK010000204">
    <property type="protein sequence ID" value="KAJ8945876.1"/>
    <property type="molecule type" value="Genomic_DNA"/>
</dbReference>
<keyword evidence="15" id="KW-1185">Reference proteome</keyword>
<evidence type="ECO:0000256" key="1">
    <source>
        <dbReference type="ARBA" id="ARBA00004232"/>
    </source>
</evidence>
<keyword evidence="4" id="KW-0813">Transport</keyword>
<dbReference type="Proteomes" id="UP001162162">
    <property type="component" value="Unassembled WGS sequence"/>
</dbReference>
<dbReference type="GO" id="GO:0006999">
    <property type="term" value="P:nuclear pore organization"/>
    <property type="evidence" value="ECO:0007669"/>
    <property type="project" value="TreeGrafter"/>
</dbReference>